<feature type="region of interest" description="Disordered" evidence="2">
    <location>
        <begin position="579"/>
        <end position="601"/>
    </location>
</feature>
<dbReference type="CDD" id="cd00118">
    <property type="entry name" value="LysM"/>
    <property type="match status" value="1"/>
</dbReference>
<dbReference type="InterPro" id="IPR015510">
    <property type="entry name" value="PGRP"/>
</dbReference>
<reference evidence="4 5" key="1">
    <citation type="submission" date="2020-08" db="EMBL/GenBank/DDBJ databases">
        <title>Genomic Encyclopedia of Type Strains, Phase III (KMG-III): the genomes of soil and plant-associated and newly described type strains.</title>
        <authorList>
            <person name="Whitman W."/>
        </authorList>
    </citation>
    <scope>NUCLEOTIDE SEQUENCE [LARGE SCALE GENOMIC DNA]</scope>
    <source>
        <strain evidence="4 5">CECT 8712</strain>
    </source>
</reference>
<dbReference type="GO" id="GO:0009253">
    <property type="term" value="P:peptidoglycan catabolic process"/>
    <property type="evidence" value="ECO:0007669"/>
    <property type="project" value="InterPro"/>
</dbReference>
<dbReference type="PANTHER" id="PTHR11022">
    <property type="entry name" value="PEPTIDOGLYCAN RECOGNITION PROTEIN"/>
    <property type="match status" value="1"/>
</dbReference>
<dbReference type="Gene3D" id="3.10.350.10">
    <property type="entry name" value="LysM domain"/>
    <property type="match status" value="1"/>
</dbReference>
<dbReference type="PROSITE" id="PS51782">
    <property type="entry name" value="LYSM"/>
    <property type="match status" value="1"/>
</dbReference>
<dbReference type="RefSeq" id="WP_184291745.1">
    <property type="nucleotide sequence ID" value="NZ_JACHJO010000007.1"/>
</dbReference>
<dbReference type="AlphaFoldDB" id="A0A841IQR9"/>
<dbReference type="InterPro" id="IPR002502">
    <property type="entry name" value="Amidase_domain"/>
</dbReference>
<evidence type="ECO:0000313" key="5">
    <source>
        <dbReference type="Proteomes" id="UP000536604"/>
    </source>
</evidence>
<comment type="caution">
    <text evidence="4">The sequence shown here is derived from an EMBL/GenBank/DDBJ whole genome shotgun (WGS) entry which is preliminary data.</text>
</comment>
<proteinExistence type="inferred from homology"/>
<evidence type="ECO:0000313" key="4">
    <source>
        <dbReference type="EMBL" id="MBB6120550.1"/>
    </source>
</evidence>
<dbReference type="Gene3D" id="3.40.80.10">
    <property type="entry name" value="Peptidoglycan recognition protein-like"/>
    <property type="match status" value="1"/>
</dbReference>
<dbReference type="InterPro" id="IPR018392">
    <property type="entry name" value="LysM"/>
</dbReference>
<name>A0A841IQR9_9ACTN</name>
<accession>A0A841IQR9</accession>
<comment type="similarity">
    <text evidence="1">Belongs to the N-acetylmuramoyl-L-alanine amidase 2 family.</text>
</comment>
<dbReference type="GO" id="GO:0008745">
    <property type="term" value="F:N-acetylmuramoyl-L-alanine amidase activity"/>
    <property type="evidence" value="ECO:0007669"/>
    <property type="project" value="InterPro"/>
</dbReference>
<sequence length="601" mass="65323">MKFVTKAMWGGRPYQPNGDAPITSNRGVKIHYLGSLYELVNHSHCAAKVRSVQNEHMNGRGYADIGYSLVVCRHGYVFEGRGKNRQCAANGNQSLNRNHYAILGMVGTEPSWWQKIYRDYWNYNPTAEMKQGIRDAIAYLRHYGGAGSEILGHKDGYATACPGPALYNMVRSGELEPGSNSGPMEYVTGIGETLGSVAAKFNIPWSALASANNLPLIVLESYTFGPGVTLIIPALSSGLDPHGGSSGPIGDYVPFPGTEWFQGRPNSRIVMAMGVRLVQEGCNPYRVGPGNQWSDVDRDAYAMWQRKLGFSGADADGWPGRTSWDRLRVPAEGGVSAGAPGYEPFPGADFFRSNPDSPIVTAMGVRLVAEGCSAYLSGPGPRWSEADRASYANWQEKLGFSGADADGWPGQASWDRLKVPRQGSGPYEQGGASGSTYEPFPGADWFTASPNSSIVTEMGRRLITEGCGKYTSGAGPQWTEADRESYAAWQRKLGFSGADADGWPGKTSWDQLRVPRYSTAYEPYPGADWFRSNPSSAIVTNMGRRLVAEGCGTYQFGPGPQWSEADRTSYAKWQEKLGYSGADADGWPGKSTWDQLRVPKS</sequence>
<dbReference type="CDD" id="cd06583">
    <property type="entry name" value="PGRP"/>
    <property type="match status" value="1"/>
</dbReference>
<dbReference type="InterPro" id="IPR036505">
    <property type="entry name" value="Amidase/PGRP_sf"/>
</dbReference>
<dbReference type="SMART" id="SM00701">
    <property type="entry name" value="PGRP"/>
    <property type="match status" value="1"/>
</dbReference>
<dbReference type="SUPFAM" id="SSF55846">
    <property type="entry name" value="N-acetylmuramoyl-L-alanine amidase-like"/>
    <property type="match status" value="1"/>
</dbReference>
<evidence type="ECO:0000256" key="1">
    <source>
        <dbReference type="ARBA" id="ARBA00007553"/>
    </source>
</evidence>
<protein>
    <recommendedName>
        <fullName evidence="3">LysM domain-containing protein</fullName>
    </recommendedName>
</protein>
<dbReference type="InterPro" id="IPR047763">
    <property type="entry name" value="PG_bind_dom_phiBT1-type"/>
</dbReference>
<evidence type="ECO:0000259" key="3">
    <source>
        <dbReference type="PROSITE" id="PS51782"/>
    </source>
</evidence>
<dbReference type="PANTHER" id="PTHR11022:SF41">
    <property type="entry name" value="PEPTIDOGLYCAN-RECOGNITION PROTEIN LC-RELATED"/>
    <property type="match status" value="1"/>
</dbReference>
<dbReference type="NCBIfam" id="NF038080">
    <property type="entry name" value="PG_bind_siph"/>
    <property type="match status" value="4"/>
</dbReference>
<dbReference type="Pfam" id="PF01476">
    <property type="entry name" value="LysM"/>
    <property type="match status" value="1"/>
</dbReference>
<keyword evidence="5" id="KW-1185">Reference proteome</keyword>
<organism evidence="4 5">
    <name type="scientific">Nocardiopsis algeriensis</name>
    <dbReference type="NCBI Taxonomy" id="1478215"/>
    <lineage>
        <taxon>Bacteria</taxon>
        <taxon>Bacillati</taxon>
        <taxon>Actinomycetota</taxon>
        <taxon>Actinomycetes</taxon>
        <taxon>Streptosporangiales</taxon>
        <taxon>Nocardiopsidaceae</taxon>
        <taxon>Nocardiopsis</taxon>
    </lineage>
</organism>
<gene>
    <name evidence="4" type="ORF">FHS13_002507</name>
</gene>
<dbReference type="EMBL" id="JACHJO010000007">
    <property type="protein sequence ID" value="MBB6120550.1"/>
    <property type="molecule type" value="Genomic_DNA"/>
</dbReference>
<dbReference type="GO" id="GO:0008270">
    <property type="term" value="F:zinc ion binding"/>
    <property type="evidence" value="ECO:0007669"/>
    <property type="project" value="InterPro"/>
</dbReference>
<dbReference type="Proteomes" id="UP000536604">
    <property type="component" value="Unassembled WGS sequence"/>
</dbReference>
<feature type="domain" description="LysM" evidence="3">
    <location>
        <begin position="184"/>
        <end position="232"/>
    </location>
</feature>
<evidence type="ECO:0000256" key="2">
    <source>
        <dbReference type="SAM" id="MobiDB-lite"/>
    </source>
</evidence>
<dbReference type="InterPro" id="IPR036779">
    <property type="entry name" value="LysM_dom_sf"/>
</dbReference>
<dbReference type="InterPro" id="IPR006619">
    <property type="entry name" value="PGRP_domain_met/bac"/>
</dbReference>